<sequence>MSAGTDISSVIECCSAAHGQARGDVATLQGAGGSGGGGGGINSVILVIVETSFLSSGGSSGGGVDGAVEASFLSSALSRHHSCCLRGVVPIIFELGLYLGPPSLCVGLHHLCPGFRPLPVYQPTCNLMHHCYRGSTVPSSIHPPPLSPSFLSLSSFCRLRVVASPLKAKKE</sequence>
<evidence type="ECO:0000313" key="2">
    <source>
        <dbReference type="Proteomes" id="UP001175227"/>
    </source>
</evidence>
<dbReference type="EMBL" id="JAUEPR010000026">
    <property type="protein sequence ID" value="KAK0474500.1"/>
    <property type="molecule type" value="Genomic_DNA"/>
</dbReference>
<organism evidence="1 2">
    <name type="scientific">Armillaria novae-zelandiae</name>
    <dbReference type="NCBI Taxonomy" id="153914"/>
    <lineage>
        <taxon>Eukaryota</taxon>
        <taxon>Fungi</taxon>
        <taxon>Dikarya</taxon>
        <taxon>Basidiomycota</taxon>
        <taxon>Agaricomycotina</taxon>
        <taxon>Agaricomycetes</taxon>
        <taxon>Agaricomycetidae</taxon>
        <taxon>Agaricales</taxon>
        <taxon>Marasmiineae</taxon>
        <taxon>Physalacriaceae</taxon>
        <taxon>Armillaria</taxon>
    </lineage>
</organism>
<dbReference type="Proteomes" id="UP001175227">
    <property type="component" value="Unassembled WGS sequence"/>
</dbReference>
<dbReference type="AlphaFoldDB" id="A0AA39NZF1"/>
<comment type="caution">
    <text evidence="1">The sequence shown here is derived from an EMBL/GenBank/DDBJ whole genome shotgun (WGS) entry which is preliminary data.</text>
</comment>
<reference evidence="1" key="1">
    <citation type="submission" date="2023-06" db="EMBL/GenBank/DDBJ databases">
        <authorList>
            <consortium name="Lawrence Berkeley National Laboratory"/>
            <person name="Ahrendt S."/>
            <person name="Sahu N."/>
            <person name="Indic B."/>
            <person name="Wong-Bajracharya J."/>
            <person name="Merenyi Z."/>
            <person name="Ke H.-M."/>
            <person name="Monk M."/>
            <person name="Kocsube S."/>
            <person name="Drula E."/>
            <person name="Lipzen A."/>
            <person name="Balint B."/>
            <person name="Henrissat B."/>
            <person name="Andreopoulos B."/>
            <person name="Martin F.M."/>
            <person name="Harder C.B."/>
            <person name="Rigling D."/>
            <person name="Ford K.L."/>
            <person name="Foster G.D."/>
            <person name="Pangilinan J."/>
            <person name="Papanicolaou A."/>
            <person name="Barry K."/>
            <person name="LaButti K."/>
            <person name="Viragh M."/>
            <person name="Koriabine M."/>
            <person name="Yan M."/>
            <person name="Riley R."/>
            <person name="Champramary S."/>
            <person name="Plett K.L."/>
            <person name="Tsai I.J."/>
            <person name="Slot J."/>
            <person name="Sipos G."/>
            <person name="Plett J."/>
            <person name="Nagy L.G."/>
            <person name="Grigoriev I.V."/>
        </authorList>
    </citation>
    <scope>NUCLEOTIDE SEQUENCE</scope>
    <source>
        <strain evidence="1">ICMP 16352</strain>
    </source>
</reference>
<evidence type="ECO:0000313" key="1">
    <source>
        <dbReference type="EMBL" id="KAK0474500.1"/>
    </source>
</evidence>
<protein>
    <submittedName>
        <fullName evidence="1">Uncharacterized protein</fullName>
    </submittedName>
</protein>
<proteinExistence type="predicted"/>
<accession>A0AA39NZF1</accession>
<keyword evidence="2" id="KW-1185">Reference proteome</keyword>
<name>A0AA39NZF1_9AGAR</name>
<gene>
    <name evidence="1" type="ORF">IW261DRAFT_1568477</name>
</gene>